<dbReference type="SUPFAM" id="SSF161084">
    <property type="entry name" value="MAPEG domain-like"/>
    <property type="match status" value="1"/>
</dbReference>
<dbReference type="EMBL" id="CAMAPD010000001">
    <property type="protein sequence ID" value="CAH9050793.1"/>
    <property type="molecule type" value="Genomic_DNA"/>
</dbReference>
<sequence length="141" mass="16262">MLISPVFIVIISMFVQTTLTFWIMIIMGRRRFEAAREGNLKKEDFKTMQLNHAPEAVLLASRNFENQFEVPVLFFVVALLALHLNNAGWFFAISSLLFVVTRIAHSIVHITNNHIKTRFRLFLIGCGLVFLQWLSLLVTLI</sequence>
<feature type="transmembrane region" description="Helical" evidence="5">
    <location>
        <begin position="121"/>
        <end position="140"/>
    </location>
</feature>
<evidence type="ECO:0000256" key="3">
    <source>
        <dbReference type="ARBA" id="ARBA00022989"/>
    </source>
</evidence>
<evidence type="ECO:0000256" key="2">
    <source>
        <dbReference type="ARBA" id="ARBA00022692"/>
    </source>
</evidence>
<feature type="transmembrane region" description="Helical" evidence="5">
    <location>
        <begin position="6"/>
        <end position="27"/>
    </location>
</feature>
<evidence type="ECO:0000256" key="1">
    <source>
        <dbReference type="ARBA" id="ARBA00004370"/>
    </source>
</evidence>
<evidence type="ECO:0008006" key="10">
    <source>
        <dbReference type="Google" id="ProtNLM"/>
    </source>
</evidence>
<dbReference type="InterPro" id="IPR001129">
    <property type="entry name" value="Membr-assoc_MAPEG"/>
</dbReference>
<dbReference type="Proteomes" id="UP001152467">
    <property type="component" value="Unassembled WGS sequence"/>
</dbReference>
<evidence type="ECO:0000256" key="5">
    <source>
        <dbReference type="SAM" id="Phobius"/>
    </source>
</evidence>
<dbReference type="Gene3D" id="1.20.120.550">
    <property type="entry name" value="Membrane associated eicosanoid/glutathione metabolism-like domain"/>
    <property type="match status" value="1"/>
</dbReference>
<keyword evidence="8" id="KW-1185">Reference proteome</keyword>
<organism evidence="7 8">
    <name type="scientific">Pseudoalteromonas holothuriae</name>
    <dbReference type="NCBI Taxonomy" id="2963714"/>
    <lineage>
        <taxon>Bacteria</taxon>
        <taxon>Pseudomonadati</taxon>
        <taxon>Pseudomonadota</taxon>
        <taxon>Gammaproteobacteria</taxon>
        <taxon>Alteromonadales</taxon>
        <taxon>Pseudoalteromonadaceae</taxon>
        <taxon>Pseudoalteromonas</taxon>
    </lineage>
</organism>
<evidence type="ECO:0000313" key="7">
    <source>
        <dbReference type="EMBL" id="CAH9061452.1"/>
    </source>
</evidence>
<dbReference type="InterPro" id="IPR023352">
    <property type="entry name" value="MAPEG-like_dom_sf"/>
</dbReference>
<name>A0A9W4R0Q1_9GAMM</name>
<protein>
    <recommendedName>
        <fullName evidence="10">MAPEG family protein</fullName>
    </recommendedName>
</protein>
<dbReference type="GO" id="GO:0016020">
    <property type="term" value="C:membrane"/>
    <property type="evidence" value="ECO:0007669"/>
    <property type="project" value="UniProtKB-SubCell"/>
</dbReference>
<dbReference type="AlphaFoldDB" id="A0A9W4R0Q1"/>
<accession>A0A9W4R0Q1</accession>
<dbReference type="Proteomes" id="UP001152485">
    <property type="component" value="Unassembled WGS sequence"/>
</dbReference>
<evidence type="ECO:0000313" key="8">
    <source>
        <dbReference type="Proteomes" id="UP001152467"/>
    </source>
</evidence>
<keyword evidence="3 5" id="KW-1133">Transmembrane helix</keyword>
<proteinExistence type="predicted"/>
<evidence type="ECO:0000313" key="9">
    <source>
        <dbReference type="Proteomes" id="UP001152485"/>
    </source>
</evidence>
<dbReference type="RefSeq" id="WP_261591467.1">
    <property type="nucleotide sequence ID" value="NZ_CAMAPC010000011.1"/>
</dbReference>
<gene>
    <name evidence="7" type="ORF">PSECIP111854_02814</name>
    <name evidence="6" type="ORF">PSECIP111951_00266</name>
</gene>
<evidence type="ECO:0000256" key="4">
    <source>
        <dbReference type="ARBA" id="ARBA00023136"/>
    </source>
</evidence>
<comment type="subcellular location">
    <subcellularLocation>
        <location evidence="1">Membrane</location>
    </subcellularLocation>
</comment>
<reference evidence="7 9" key="1">
    <citation type="submission" date="2022-07" db="EMBL/GenBank/DDBJ databases">
        <authorList>
            <person name="Criscuolo A."/>
        </authorList>
    </citation>
    <scope>NUCLEOTIDE SEQUENCE</scope>
    <source>
        <strain evidence="9">CIP 111951</strain>
        <strain evidence="7">CIP111854</strain>
        <strain evidence="6">CIP111951</strain>
    </source>
</reference>
<dbReference type="EMBL" id="CAMAPC010000011">
    <property type="protein sequence ID" value="CAH9061452.1"/>
    <property type="molecule type" value="Genomic_DNA"/>
</dbReference>
<evidence type="ECO:0000313" key="6">
    <source>
        <dbReference type="EMBL" id="CAH9050793.1"/>
    </source>
</evidence>
<dbReference type="Pfam" id="PF01124">
    <property type="entry name" value="MAPEG"/>
    <property type="match status" value="1"/>
</dbReference>
<keyword evidence="4 5" id="KW-0472">Membrane</keyword>
<keyword evidence="2 5" id="KW-0812">Transmembrane</keyword>
<comment type="caution">
    <text evidence="7">The sequence shown here is derived from an EMBL/GenBank/DDBJ whole genome shotgun (WGS) entry which is preliminary data.</text>
</comment>